<evidence type="ECO:0000313" key="2">
    <source>
        <dbReference type="Proteomes" id="UP001057402"/>
    </source>
</evidence>
<gene>
    <name evidence="1" type="ORF">MLD38_009107</name>
</gene>
<dbReference type="EMBL" id="CM042882">
    <property type="protein sequence ID" value="KAI4383243.1"/>
    <property type="molecule type" value="Genomic_DNA"/>
</dbReference>
<organism evidence="1 2">
    <name type="scientific">Melastoma candidum</name>
    <dbReference type="NCBI Taxonomy" id="119954"/>
    <lineage>
        <taxon>Eukaryota</taxon>
        <taxon>Viridiplantae</taxon>
        <taxon>Streptophyta</taxon>
        <taxon>Embryophyta</taxon>
        <taxon>Tracheophyta</taxon>
        <taxon>Spermatophyta</taxon>
        <taxon>Magnoliopsida</taxon>
        <taxon>eudicotyledons</taxon>
        <taxon>Gunneridae</taxon>
        <taxon>Pentapetalae</taxon>
        <taxon>rosids</taxon>
        <taxon>malvids</taxon>
        <taxon>Myrtales</taxon>
        <taxon>Melastomataceae</taxon>
        <taxon>Melastomatoideae</taxon>
        <taxon>Melastomateae</taxon>
        <taxon>Melastoma</taxon>
    </lineage>
</organism>
<comment type="caution">
    <text evidence="1">The sequence shown here is derived from an EMBL/GenBank/DDBJ whole genome shotgun (WGS) entry which is preliminary data.</text>
</comment>
<name>A0ACB9RXV9_9MYRT</name>
<dbReference type="Proteomes" id="UP001057402">
    <property type="component" value="Chromosome 3"/>
</dbReference>
<protein>
    <submittedName>
        <fullName evidence="1">Uncharacterized protein</fullName>
    </submittedName>
</protein>
<sequence length="395" mass="43203">MASSEANDGGDRAQAVELIVCDGSTASATSHGDGDAVSQEITPLLAPSEKPKINIFTVSYPRRKSRENLGRLTDVETSPTTQCLSWLWSGSRHSGLLCMAVSSIIYFLMEIVNKSFTAQSVPLFETTFARSALILVLSFFWLKRSRQPLFEPKNARKFLLFRAILGFLSMIGFIYCIQRLSLSQATALSFTTPVMASIMARFILHEKLKTGEIGGLACSYFGVLFIFQQGLLTQGLDKGKKGPLYIQGSPRMYTFLAGLMSATLGGVTYCLIRAGAKETEQPLITVFSFALLTTPAAGICAFLFEDLVLPGLYTLFLMILLGLLAFTAELLLARSLQLEKTGKVSNIQFIEVALLQLWGMGSRELAPSFGRIFGCFLILISASCTLYTGPDKEMT</sequence>
<keyword evidence="2" id="KW-1185">Reference proteome</keyword>
<proteinExistence type="predicted"/>
<evidence type="ECO:0000313" key="1">
    <source>
        <dbReference type="EMBL" id="KAI4383243.1"/>
    </source>
</evidence>
<accession>A0ACB9RXV9</accession>
<reference evidence="2" key="1">
    <citation type="journal article" date="2023" name="Front. Plant Sci.">
        <title>Chromosomal-level genome assembly of Melastoma candidum provides insights into trichome evolution.</title>
        <authorList>
            <person name="Zhong Y."/>
            <person name="Wu W."/>
            <person name="Sun C."/>
            <person name="Zou P."/>
            <person name="Liu Y."/>
            <person name="Dai S."/>
            <person name="Zhou R."/>
        </authorList>
    </citation>
    <scope>NUCLEOTIDE SEQUENCE [LARGE SCALE GENOMIC DNA]</scope>
</reference>